<sequence>MDFARGDGTDLELTVRQELTDAGFNVEPSVLPIDGGLGVRFDPARGVVVAWSWAGGEAAGHPVADETIRSVVLLALRTVLARAGHRIREDQAGLELVVMS</sequence>
<dbReference type="RefSeq" id="WP_189645451.1">
    <property type="nucleotide sequence ID" value="NZ_BMRC01000001.1"/>
</dbReference>
<reference evidence="1 2" key="1">
    <citation type="submission" date="2024-09" db="EMBL/GenBank/DDBJ databases">
        <authorList>
            <person name="Sun Q."/>
            <person name="Mori K."/>
        </authorList>
    </citation>
    <scope>NUCLEOTIDE SEQUENCE [LARGE SCALE GENOMIC DNA]</scope>
    <source>
        <strain evidence="1 2">CCM 3426</strain>
    </source>
</reference>
<keyword evidence="2" id="KW-1185">Reference proteome</keyword>
<organism evidence="1 2">
    <name type="scientific">Nonomuraea spiralis</name>
    <dbReference type="NCBI Taxonomy" id="46182"/>
    <lineage>
        <taxon>Bacteria</taxon>
        <taxon>Bacillati</taxon>
        <taxon>Actinomycetota</taxon>
        <taxon>Actinomycetes</taxon>
        <taxon>Streptosporangiales</taxon>
        <taxon>Streptosporangiaceae</taxon>
        <taxon>Nonomuraea</taxon>
    </lineage>
</organism>
<comment type="caution">
    <text evidence="1">The sequence shown here is derived from an EMBL/GenBank/DDBJ whole genome shotgun (WGS) entry which is preliminary data.</text>
</comment>
<dbReference type="Proteomes" id="UP001589647">
    <property type="component" value="Unassembled WGS sequence"/>
</dbReference>
<gene>
    <name evidence="1" type="ORF">ACFFV7_01060</name>
</gene>
<proteinExistence type="predicted"/>
<name>A0ABV5I5F2_9ACTN</name>
<accession>A0ABV5I5F2</accession>
<dbReference type="EMBL" id="JBHMEI010000001">
    <property type="protein sequence ID" value="MFB9199764.1"/>
    <property type="molecule type" value="Genomic_DNA"/>
</dbReference>
<evidence type="ECO:0000313" key="2">
    <source>
        <dbReference type="Proteomes" id="UP001589647"/>
    </source>
</evidence>
<evidence type="ECO:0000313" key="1">
    <source>
        <dbReference type="EMBL" id="MFB9199764.1"/>
    </source>
</evidence>
<protein>
    <submittedName>
        <fullName evidence="1">Uncharacterized protein</fullName>
    </submittedName>
</protein>